<dbReference type="InterPro" id="IPR007963">
    <property type="entry name" value="Peptidase_M61_catalytic"/>
</dbReference>
<comment type="caution">
    <text evidence="3">The sequence shown here is derived from an EMBL/GenBank/DDBJ whole genome shotgun (WGS) entry which is preliminary data.</text>
</comment>
<dbReference type="SUPFAM" id="SSF55486">
    <property type="entry name" value="Metalloproteases ('zincins'), catalytic domain"/>
    <property type="match status" value="1"/>
</dbReference>
<dbReference type="RefSeq" id="WP_189397997.1">
    <property type="nucleotide sequence ID" value="NZ_BMXA01000001.1"/>
</dbReference>
<feature type="chain" id="PRO_5037116195" description="Peptidase M61 catalytic domain-containing protein" evidence="1">
    <location>
        <begin position="27"/>
        <end position="412"/>
    </location>
</feature>
<reference evidence="3" key="2">
    <citation type="submission" date="2020-09" db="EMBL/GenBank/DDBJ databases">
        <authorList>
            <person name="Sun Q."/>
            <person name="Kim S."/>
        </authorList>
    </citation>
    <scope>NUCLEOTIDE SEQUENCE</scope>
    <source>
        <strain evidence="3">KCTC 12711</strain>
    </source>
</reference>
<evidence type="ECO:0000259" key="2">
    <source>
        <dbReference type="Pfam" id="PF05299"/>
    </source>
</evidence>
<dbReference type="Proteomes" id="UP000614811">
    <property type="component" value="Unassembled WGS sequence"/>
</dbReference>
<evidence type="ECO:0000313" key="3">
    <source>
        <dbReference type="EMBL" id="GGZ96163.1"/>
    </source>
</evidence>
<evidence type="ECO:0000313" key="4">
    <source>
        <dbReference type="Proteomes" id="UP000614811"/>
    </source>
</evidence>
<feature type="signal peptide" evidence="1">
    <location>
        <begin position="1"/>
        <end position="26"/>
    </location>
</feature>
<evidence type="ECO:0000256" key="1">
    <source>
        <dbReference type="SAM" id="SignalP"/>
    </source>
</evidence>
<dbReference type="AlphaFoldDB" id="A0A918RII5"/>
<proteinExistence type="predicted"/>
<dbReference type="EMBL" id="BMXA01000001">
    <property type="protein sequence ID" value="GGZ96163.1"/>
    <property type="molecule type" value="Genomic_DNA"/>
</dbReference>
<sequence>MIHPRSLKRLTLIAIALLLSSGSSWASDAGLAKDREYQIHIHADFRHVAENEGHAACTPVTVEVKQNRRLLRELRWRAPKSYQGFEAESGLSHNNDEWVWHIERSEGTLRYCVQLNHKRGTRYDALITPDWATFRADDLFPATASVALKGSYSETTLRFTLPEGWSSITQYPETAEHMYTITNPARRFDRPTGWVQLGKLGVRRDKIANTRIAVSAPIGQELARLELITFLTFTLPTVRDWFPAFPDRLLIVSAEDPLWRGALSGPRSLFLHAERPLVSENGTSTVLHELVHVAMQRQATNDADWIDEGLAEYLSLVLLHRAGGITDQRLAKALSQQHEWGKQAESLAKQSSQAEATARAVTVFAALHEEMGDSSFRQLVRQLAEPGPAVSAAALRRYADAAHGKPVRSLPN</sequence>
<keyword evidence="1" id="KW-0732">Signal</keyword>
<feature type="domain" description="Peptidase M61 catalytic" evidence="2">
    <location>
        <begin position="289"/>
        <end position="362"/>
    </location>
</feature>
<gene>
    <name evidence="3" type="ORF">GCM10008090_00450</name>
</gene>
<keyword evidence="4" id="KW-1185">Reference proteome</keyword>
<name>A0A918RII5_9GAMM</name>
<organism evidence="3 4">
    <name type="scientific">Arenicella chitinivorans</name>
    <dbReference type="NCBI Taxonomy" id="1329800"/>
    <lineage>
        <taxon>Bacteria</taxon>
        <taxon>Pseudomonadati</taxon>
        <taxon>Pseudomonadota</taxon>
        <taxon>Gammaproteobacteria</taxon>
        <taxon>Arenicellales</taxon>
        <taxon>Arenicellaceae</taxon>
        <taxon>Arenicella</taxon>
    </lineage>
</organism>
<dbReference type="Pfam" id="PF05299">
    <property type="entry name" value="Peptidase_M61"/>
    <property type="match status" value="1"/>
</dbReference>
<reference evidence="3" key="1">
    <citation type="journal article" date="2014" name="Int. J. Syst. Evol. Microbiol.">
        <title>Complete genome sequence of Corynebacterium casei LMG S-19264T (=DSM 44701T), isolated from a smear-ripened cheese.</title>
        <authorList>
            <consortium name="US DOE Joint Genome Institute (JGI-PGF)"/>
            <person name="Walter F."/>
            <person name="Albersmeier A."/>
            <person name="Kalinowski J."/>
            <person name="Ruckert C."/>
        </authorList>
    </citation>
    <scope>NUCLEOTIDE SEQUENCE</scope>
    <source>
        <strain evidence="3">KCTC 12711</strain>
    </source>
</reference>
<protein>
    <recommendedName>
        <fullName evidence="2">Peptidase M61 catalytic domain-containing protein</fullName>
    </recommendedName>
</protein>
<accession>A0A918RII5</accession>